<sequence>MKGNKIDELFRNGLESHKASAPVGAWDKIEAGLPQKKKKGAIFWISIAASFTLLAAVSWLALDNKQQAQLQQQEILSEKEAQPESLNKGTLAQEENQQEYPVQNKTVPTEKIDPISNEIDQLPLLVADNSASSKEIQEEIQAEFQEMNEQAFELKIELIQPRALKPQFMARNLSKSDFIINTDFLKESFSIAPEGRDALENERKKKFGFLDGIVSMAKSVNSGAKAISEMRKSKNEWVSNDLKYGDKAEDSKEEDSDLKQQ</sequence>
<protein>
    <submittedName>
        <fullName evidence="3">Uncharacterized protein</fullName>
    </submittedName>
</protein>
<reference evidence="3 4" key="1">
    <citation type="submission" date="2016-01" db="EMBL/GenBank/DDBJ databases">
        <title>Genome sequencing of Roseivirga spongicola UST030701-084.</title>
        <authorList>
            <person name="Selvaratnam C."/>
            <person name="Thevarajoo S."/>
            <person name="Goh K.M."/>
            <person name="Ee R."/>
            <person name="Chan K.-G."/>
            <person name="Chong C.S."/>
        </authorList>
    </citation>
    <scope>NUCLEOTIDE SEQUENCE [LARGE SCALE GENOMIC DNA]</scope>
    <source>
        <strain evidence="3 4">UST030701-084</strain>
    </source>
</reference>
<keyword evidence="4" id="KW-1185">Reference proteome</keyword>
<feature type="transmembrane region" description="Helical" evidence="2">
    <location>
        <begin position="41"/>
        <end position="62"/>
    </location>
</feature>
<gene>
    <name evidence="3" type="ORF">AWW68_19240</name>
</gene>
<accession>A0A150XDQ9</accession>
<keyword evidence="2" id="KW-0472">Membrane</keyword>
<organism evidence="3 4">
    <name type="scientific">Roseivirga spongicola</name>
    <dbReference type="NCBI Taxonomy" id="333140"/>
    <lineage>
        <taxon>Bacteria</taxon>
        <taxon>Pseudomonadati</taxon>
        <taxon>Bacteroidota</taxon>
        <taxon>Cytophagia</taxon>
        <taxon>Cytophagales</taxon>
        <taxon>Roseivirgaceae</taxon>
        <taxon>Roseivirga</taxon>
    </lineage>
</organism>
<evidence type="ECO:0000256" key="2">
    <source>
        <dbReference type="SAM" id="Phobius"/>
    </source>
</evidence>
<proteinExistence type="predicted"/>
<keyword evidence="2" id="KW-0812">Transmembrane</keyword>
<evidence type="ECO:0000313" key="3">
    <source>
        <dbReference type="EMBL" id="KYG76832.1"/>
    </source>
</evidence>
<dbReference type="AlphaFoldDB" id="A0A150XDQ9"/>
<evidence type="ECO:0000256" key="1">
    <source>
        <dbReference type="SAM" id="MobiDB-lite"/>
    </source>
</evidence>
<evidence type="ECO:0000313" key="4">
    <source>
        <dbReference type="Proteomes" id="UP000075606"/>
    </source>
</evidence>
<dbReference type="RefSeq" id="WP_068218804.1">
    <property type="nucleotide sequence ID" value="NZ_CP139724.1"/>
</dbReference>
<feature type="region of interest" description="Disordered" evidence="1">
    <location>
        <begin position="242"/>
        <end position="261"/>
    </location>
</feature>
<feature type="region of interest" description="Disordered" evidence="1">
    <location>
        <begin position="78"/>
        <end position="100"/>
    </location>
</feature>
<feature type="compositionally biased region" description="Acidic residues" evidence="1">
    <location>
        <begin position="251"/>
        <end position="261"/>
    </location>
</feature>
<dbReference type="OrthoDB" id="849204at2"/>
<name>A0A150XDQ9_9BACT</name>
<feature type="compositionally biased region" description="Polar residues" evidence="1">
    <location>
        <begin position="84"/>
        <end position="100"/>
    </location>
</feature>
<comment type="caution">
    <text evidence="3">The sequence shown here is derived from an EMBL/GenBank/DDBJ whole genome shotgun (WGS) entry which is preliminary data.</text>
</comment>
<keyword evidence="2" id="KW-1133">Transmembrane helix</keyword>
<dbReference type="EMBL" id="LRPC01000005">
    <property type="protein sequence ID" value="KYG76832.1"/>
    <property type="molecule type" value="Genomic_DNA"/>
</dbReference>
<dbReference type="Proteomes" id="UP000075606">
    <property type="component" value="Unassembled WGS sequence"/>
</dbReference>
<dbReference type="STRING" id="333140.AWW68_19240"/>